<evidence type="ECO:0000313" key="4">
    <source>
        <dbReference type="Proteomes" id="UP000516052"/>
    </source>
</evidence>
<evidence type="ECO:0000313" key="3">
    <source>
        <dbReference type="EMBL" id="QNP68269.1"/>
    </source>
</evidence>
<accession>A0A7H0I653</accession>
<evidence type="ECO:0000256" key="1">
    <source>
        <dbReference type="ARBA" id="ARBA00008791"/>
    </source>
</evidence>
<dbReference type="AlphaFoldDB" id="A0A7H0I653"/>
<dbReference type="InterPro" id="IPR014729">
    <property type="entry name" value="Rossmann-like_a/b/a_fold"/>
</dbReference>
<feature type="domain" description="UspA" evidence="2">
    <location>
        <begin position="1"/>
        <end position="132"/>
    </location>
</feature>
<comment type="similarity">
    <text evidence="1">Belongs to the universal stress protein A family.</text>
</comment>
<dbReference type="PRINTS" id="PR01438">
    <property type="entry name" value="UNVRSLSTRESS"/>
</dbReference>
<dbReference type="SUPFAM" id="SSF52402">
    <property type="entry name" value="Adenine nucleotide alpha hydrolases-like"/>
    <property type="match status" value="2"/>
</dbReference>
<dbReference type="KEGG" id="sroi:IAG44_01475"/>
<name>A0A7H0I653_9ACTN</name>
<gene>
    <name evidence="3" type="ORF">IAG44_01475</name>
</gene>
<feature type="domain" description="UspA" evidence="2">
    <location>
        <begin position="158"/>
        <end position="295"/>
    </location>
</feature>
<dbReference type="Proteomes" id="UP000516052">
    <property type="component" value="Chromosome"/>
</dbReference>
<dbReference type="PANTHER" id="PTHR46268">
    <property type="entry name" value="STRESS RESPONSE PROTEIN NHAX"/>
    <property type="match status" value="1"/>
</dbReference>
<dbReference type="PANTHER" id="PTHR46268:SF6">
    <property type="entry name" value="UNIVERSAL STRESS PROTEIN UP12"/>
    <property type="match status" value="1"/>
</dbReference>
<dbReference type="InterPro" id="IPR006016">
    <property type="entry name" value="UspA"/>
</dbReference>
<protein>
    <submittedName>
        <fullName evidence="3">Universal stress protein</fullName>
    </submittedName>
</protein>
<evidence type="ECO:0000259" key="2">
    <source>
        <dbReference type="Pfam" id="PF00582"/>
    </source>
</evidence>
<sequence>MPRHVTVGVDGSAESLAAAHWAAREALRRGVGLRVVHVWPRPLNPAGSGAGRERADRTVDRVASGIRTTHPRLRIVERLVPDAAVDTLVAEARQADLLVLGSRGLSGLRGFVVGSVSHRVLARSTAPVVLVRAGTTFAAEHLPATDGVSPEEIPGLPYRDVVLGLDLPCPGGEPVEFAFASARRRGTGLRVVHTYWRAGRHTARGLAGPAPADPGAREEGAVAAALRPWREKFPTVPVTETVVEADAAAELVRAAAGAALLVVGRRTGDGRGGPCLGAVTHAVLHHAGCPVAVVPHA</sequence>
<proteinExistence type="inferred from homology"/>
<keyword evidence="4" id="KW-1185">Reference proteome</keyword>
<organism evidence="3 4">
    <name type="scientific">Streptomyces roseirectus</name>
    <dbReference type="NCBI Taxonomy" id="2768066"/>
    <lineage>
        <taxon>Bacteria</taxon>
        <taxon>Bacillati</taxon>
        <taxon>Actinomycetota</taxon>
        <taxon>Actinomycetes</taxon>
        <taxon>Kitasatosporales</taxon>
        <taxon>Streptomycetaceae</taxon>
        <taxon>Streptomyces</taxon>
    </lineage>
</organism>
<dbReference type="EMBL" id="CP060828">
    <property type="protein sequence ID" value="QNP68269.1"/>
    <property type="molecule type" value="Genomic_DNA"/>
</dbReference>
<dbReference type="Gene3D" id="3.40.50.620">
    <property type="entry name" value="HUPs"/>
    <property type="match status" value="2"/>
</dbReference>
<dbReference type="RefSeq" id="WP_187745311.1">
    <property type="nucleotide sequence ID" value="NZ_CP060828.1"/>
</dbReference>
<dbReference type="Pfam" id="PF00582">
    <property type="entry name" value="Usp"/>
    <property type="match status" value="2"/>
</dbReference>
<dbReference type="InterPro" id="IPR006015">
    <property type="entry name" value="Universal_stress_UspA"/>
</dbReference>
<reference evidence="3 4" key="1">
    <citation type="submission" date="2020-08" db="EMBL/GenBank/DDBJ databases">
        <title>A novel species.</title>
        <authorList>
            <person name="Gao J."/>
        </authorList>
    </citation>
    <scope>NUCLEOTIDE SEQUENCE [LARGE SCALE GENOMIC DNA]</scope>
    <source>
        <strain evidence="3 4">CRXT-G-22</strain>
    </source>
</reference>